<keyword evidence="3" id="KW-0862">Zinc</keyword>
<evidence type="ECO:0000256" key="5">
    <source>
        <dbReference type="SAM" id="Phobius"/>
    </source>
</evidence>
<dbReference type="InterPro" id="IPR013083">
    <property type="entry name" value="Znf_RING/FYVE/PHD"/>
</dbReference>
<dbReference type="PROSITE" id="PS51292">
    <property type="entry name" value="ZF_RING_CH"/>
    <property type="match status" value="1"/>
</dbReference>
<feature type="transmembrane region" description="Helical" evidence="5">
    <location>
        <begin position="434"/>
        <end position="458"/>
    </location>
</feature>
<gene>
    <name evidence="7" type="ORF">CB5_LOCUS26758</name>
</gene>
<dbReference type="GO" id="GO:0008270">
    <property type="term" value="F:zinc ion binding"/>
    <property type="evidence" value="ECO:0007669"/>
    <property type="project" value="UniProtKB-KW"/>
</dbReference>
<feature type="region of interest" description="Disordered" evidence="4">
    <location>
        <begin position="77"/>
        <end position="101"/>
    </location>
</feature>
<name>A0A6V7QKU8_ANACO</name>
<keyword evidence="5" id="KW-0472">Membrane</keyword>
<dbReference type="Pfam" id="PF12906">
    <property type="entry name" value="RINGv"/>
    <property type="match status" value="1"/>
</dbReference>
<dbReference type="CDD" id="cd16495">
    <property type="entry name" value="RING_CH-C4HC3_MARCH"/>
    <property type="match status" value="1"/>
</dbReference>
<protein>
    <recommendedName>
        <fullName evidence="6">RING-CH-type domain-containing protein</fullName>
    </recommendedName>
</protein>
<evidence type="ECO:0000256" key="3">
    <source>
        <dbReference type="ARBA" id="ARBA00022833"/>
    </source>
</evidence>
<dbReference type="SUPFAM" id="SSF57850">
    <property type="entry name" value="RING/U-box"/>
    <property type="match status" value="1"/>
</dbReference>
<dbReference type="InterPro" id="IPR011016">
    <property type="entry name" value="Znf_RING-CH"/>
</dbReference>
<keyword evidence="5" id="KW-1133">Transmembrane helix</keyword>
<feature type="compositionally biased region" description="Low complexity" evidence="4">
    <location>
        <begin position="77"/>
        <end position="93"/>
    </location>
</feature>
<feature type="transmembrane region" description="Helical" evidence="5">
    <location>
        <begin position="351"/>
        <end position="371"/>
    </location>
</feature>
<feature type="region of interest" description="Disordered" evidence="4">
    <location>
        <begin position="480"/>
        <end position="499"/>
    </location>
</feature>
<keyword evidence="1" id="KW-0479">Metal-binding</keyword>
<feature type="domain" description="RING-CH-type" evidence="6">
    <location>
        <begin position="243"/>
        <end position="305"/>
    </location>
</feature>
<dbReference type="PANTHER" id="PTHR46158">
    <property type="entry name" value="OS02G0165000 PROTEIN"/>
    <property type="match status" value="1"/>
</dbReference>
<dbReference type="SMART" id="SM00744">
    <property type="entry name" value="RINGv"/>
    <property type="match status" value="1"/>
</dbReference>
<dbReference type="AlphaFoldDB" id="A0A6V7QKU8"/>
<evidence type="ECO:0000256" key="2">
    <source>
        <dbReference type="ARBA" id="ARBA00022771"/>
    </source>
</evidence>
<evidence type="ECO:0000259" key="6">
    <source>
        <dbReference type="PROSITE" id="PS51292"/>
    </source>
</evidence>
<feature type="transmembrane region" description="Helical" evidence="5">
    <location>
        <begin position="377"/>
        <end position="394"/>
    </location>
</feature>
<keyword evidence="5" id="KW-0812">Transmembrane</keyword>
<dbReference type="PANTHER" id="PTHR46158:SF1">
    <property type="entry name" value="RING_U-BOX SUPERFAMILY PROTEIN"/>
    <property type="match status" value="1"/>
</dbReference>
<keyword evidence="2" id="KW-0863">Zinc-finger</keyword>
<evidence type="ECO:0000256" key="4">
    <source>
        <dbReference type="SAM" id="MobiDB-lite"/>
    </source>
</evidence>
<sequence length="499" mass="55413">MDTKTTMDTCQHITMNIILDILKRLPGDNNIIKPVEDLTSSHHGKRPNLSIDVPPRSIEASSINSVRINMLPIPGSSSSSAYAKAHKSPSSSSSKDKQPIKNLLQGRSFKFRSSSLENERGDAQAHDKPFALRTLSFTKIFSPRMRRTSSLPLRYVDIKESSLQGDSAVGGISVAKNEVAKHISRSRSVPLSMKKINAKSFKRMDSLGGVFRVIPSTPRGVGMSGTIPDVIVAESETGDDGEEIPEEEAVCRICMTELSEGSDTLKLECSCKGELALAHKDCAVKWFSIKGSRTCEVCNQEVQNLPVTLLRIQSVRTTNTHAVTTARQATYYRLRRCVRVYLLIRRSWHDIPILVIVSMLAYFCFLEELLVADIGTAALAISVPFSAILGLFSSMTSSAMVMKRFVWIYAFIQFLLVVLFAHLFYSFIHMQAVISIILATFAGFGVAMCANSIIIELLRWRRRCLRSQNHLESQEIVQLSSPGEPHDNINRDNGITSEV</sequence>
<reference evidence="7" key="1">
    <citation type="submission" date="2020-07" db="EMBL/GenBank/DDBJ databases">
        <authorList>
            <person name="Lin J."/>
        </authorList>
    </citation>
    <scope>NUCLEOTIDE SEQUENCE</scope>
</reference>
<dbReference type="Gene3D" id="3.30.40.10">
    <property type="entry name" value="Zinc/RING finger domain, C3HC4 (zinc finger)"/>
    <property type="match status" value="1"/>
</dbReference>
<feature type="transmembrane region" description="Helical" evidence="5">
    <location>
        <begin position="406"/>
        <end position="428"/>
    </location>
</feature>
<evidence type="ECO:0000313" key="7">
    <source>
        <dbReference type="EMBL" id="CAD1843547.1"/>
    </source>
</evidence>
<accession>A0A6V7QKU8</accession>
<organism evidence="7">
    <name type="scientific">Ananas comosus var. bracteatus</name>
    <name type="common">red pineapple</name>
    <dbReference type="NCBI Taxonomy" id="296719"/>
    <lineage>
        <taxon>Eukaryota</taxon>
        <taxon>Viridiplantae</taxon>
        <taxon>Streptophyta</taxon>
        <taxon>Embryophyta</taxon>
        <taxon>Tracheophyta</taxon>
        <taxon>Spermatophyta</taxon>
        <taxon>Magnoliopsida</taxon>
        <taxon>Liliopsida</taxon>
        <taxon>Poales</taxon>
        <taxon>Bromeliaceae</taxon>
        <taxon>Bromelioideae</taxon>
        <taxon>Ananas</taxon>
    </lineage>
</organism>
<dbReference type="EMBL" id="LR862137">
    <property type="protein sequence ID" value="CAD1843547.1"/>
    <property type="molecule type" value="Genomic_DNA"/>
</dbReference>
<evidence type="ECO:0000256" key="1">
    <source>
        <dbReference type="ARBA" id="ARBA00022723"/>
    </source>
</evidence>
<proteinExistence type="predicted"/>